<name>A0A2N5P229_MEDGN</name>
<protein>
    <submittedName>
        <fullName evidence="1">Uncharacterized protein</fullName>
    </submittedName>
</protein>
<comment type="caution">
    <text evidence="1">The sequence shown here is derived from an EMBL/GenBank/DDBJ whole genome shotgun (WGS) entry which is preliminary data.</text>
</comment>
<reference evidence="3 4" key="1">
    <citation type="journal article" date="2017" name="Genome Med.">
        <title>A novel Ruminococcus gnavus clade enriched in inflammatory bowel disease patients.</title>
        <authorList>
            <person name="Hall A.B."/>
            <person name="Yassour M."/>
            <person name="Sauk J."/>
            <person name="Garner A."/>
            <person name="Jiang X."/>
            <person name="Arthur T."/>
            <person name="Lagoudas G.K."/>
            <person name="Vatanen T."/>
            <person name="Fornelos N."/>
            <person name="Wilson R."/>
            <person name="Bertha M."/>
            <person name="Cohen M."/>
            <person name="Garber J."/>
            <person name="Khalili H."/>
            <person name="Gevers D."/>
            <person name="Ananthakrishnan A.N."/>
            <person name="Kugathasan S."/>
            <person name="Lander E.S."/>
            <person name="Blainey P."/>
            <person name="Vlamakis H."/>
            <person name="Xavier R.J."/>
            <person name="Huttenhower C."/>
        </authorList>
    </citation>
    <scope>NUCLEOTIDE SEQUENCE [LARGE SCALE GENOMIC DNA]</scope>
    <source>
        <strain evidence="1 3">RJX1124</strain>
        <strain evidence="2 4">RJX1125</strain>
    </source>
</reference>
<dbReference type="AlphaFoldDB" id="A0A2N5P229"/>
<evidence type="ECO:0000313" key="2">
    <source>
        <dbReference type="EMBL" id="PLT75915.1"/>
    </source>
</evidence>
<dbReference type="Proteomes" id="UP000235093">
    <property type="component" value="Unassembled WGS sequence"/>
</dbReference>
<proteinExistence type="predicted"/>
<accession>A0A2N5P229</accession>
<evidence type="ECO:0000313" key="4">
    <source>
        <dbReference type="Proteomes" id="UP000235093"/>
    </source>
</evidence>
<gene>
    <name evidence="2" type="ORF">CDL23_06245</name>
    <name evidence="1" type="ORF">CDL26_15465</name>
</gene>
<dbReference type="EMBL" id="NIHS01000045">
    <property type="protein sequence ID" value="PLT69199.1"/>
    <property type="molecule type" value="Genomic_DNA"/>
</dbReference>
<sequence length="68" mass="7863">MQCFFVNSAKIVFKAFRYNKSLKQKKERNGNETGKSCLHSPLPGKGFVIIIEPVINEEIKECRMNFIL</sequence>
<evidence type="ECO:0000313" key="1">
    <source>
        <dbReference type="EMBL" id="PLT69199.1"/>
    </source>
</evidence>
<dbReference type="Proteomes" id="UP000234891">
    <property type="component" value="Unassembled WGS sequence"/>
</dbReference>
<evidence type="ECO:0000313" key="3">
    <source>
        <dbReference type="Proteomes" id="UP000234891"/>
    </source>
</evidence>
<dbReference type="EMBL" id="NIHT01000008">
    <property type="protein sequence ID" value="PLT75915.1"/>
    <property type="molecule type" value="Genomic_DNA"/>
</dbReference>
<organism evidence="1 3">
    <name type="scientific">Mediterraneibacter gnavus</name>
    <name type="common">Ruminococcus gnavus</name>
    <dbReference type="NCBI Taxonomy" id="33038"/>
    <lineage>
        <taxon>Bacteria</taxon>
        <taxon>Bacillati</taxon>
        <taxon>Bacillota</taxon>
        <taxon>Clostridia</taxon>
        <taxon>Lachnospirales</taxon>
        <taxon>Lachnospiraceae</taxon>
        <taxon>Mediterraneibacter</taxon>
    </lineage>
</organism>